<organism evidence="1 2">
    <name type="scientific">Oidiodendron maius (strain Zn)</name>
    <dbReference type="NCBI Taxonomy" id="913774"/>
    <lineage>
        <taxon>Eukaryota</taxon>
        <taxon>Fungi</taxon>
        <taxon>Dikarya</taxon>
        <taxon>Ascomycota</taxon>
        <taxon>Pezizomycotina</taxon>
        <taxon>Leotiomycetes</taxon>
        <taxon>Leotiomycetes incertae sedis</taxon>
        <taxon>Myxotrichaceae</taxon>
        <taxon>Oidiodendron</taxon>
    </lineage>
</organism>
<name>A0A0C3C4Z4_OIDMZ</name>
<reference evidence="1 2" key="1">
    <citation type="submission" date="2014-04" db="EMBL/GenBank/DDBJ databases">
        <authorList>
            <consortium name="DOE Joint Genome Institute"/>
            <person name="Kuo A."/>
            <person name="Martino E."/>
            <person name="Perotto S."/>
            <person name="Kohler A."/>
            <person name="Nagy L.G."/>
            <person name="Floudas D."/>
            <person name="Copeland A."/>
            <person name="Barry K.W."/>
            <person name="Cichocki N."/>
            <person name="Veneault-Fourrey C."/>
            <person name="LaButti K."/>
            <person name="Lindquist E.A."/>
            <person name="Lipzen A."/>
            <person name="Lundell T."/>
            <person name="Morin E."/>
            <person name="Murat C."/>
            <person name="Sun H."/>
            <person name="Tunlid A."/>
            <person name="Henrissat B."/>
            <person name="Grigoriev I.V."/>
            <person name="Hibbett D.S."/>
            <person name="Martin F."/>
            <person name="Nordberg H.P."/>
            <person name="Cantor M.N."/>
            <person name="Hua S.X."/>
        </authorList>
    </citation>
    <scope>NUCLEOTIDE SEQUENCE [LARGE SCALE GENOMIC DNA]</scope>
    <source>
        <strain evidence="1 2">Zn</strain>
    </source>
</reference>
<dbReference type="OrthoDB" id="2013972at2759"/>
<evidence type="ECO:0000313" key="2">
    <source>
        <dbReference type="Proteomes" id="UP000054321"/>
    </source>
</evidence>
<protein>
    <submittedName>
        <fullName evidence="1">Uncharacterized protein</fullName>
    </submittedName>
</protein>
<proteinExistence type="predicted"/>
<dbReference type="InParanoid" id="A0A0C3C4Z4"/>
<dbReference type="STRING" id="913774.A0A0C3C4Z4"/>
<keyword evidence="2" id="KW-1185">Reference proteome</keyword>
<evidence type="ECO:0000313" key="1">
    <source>
        <dbReference type="EMBL" id="KIM93983.1"/>
    </source>
</evidence>
<reference evidence="2" key="2">
    <citation type="submission" date="2015-01" db="EMBL/GenBank/DDBJ databases">
        <title>Evolutionary Origins and Diversification of the Mycorrhizal Mutualists.</title>
        <authorList>
            <consortium name="DOE Joint Genome Institute"/>
            <consortium name="Mycorrhizal Genomics Consortium"/>
            <person name="Kohler A."/>
            <person name="Kuo A."/>
            <person name="Nagy L.G."/>
            <person name="Floudas D."/>
            <person name="Copeland A."/>
            <person name="Barry K.W."/>
            <person name="Cichocki N."/>
            <person name="Veneault-Fourrey C."/>
            <person name="LaButti K."/>
            <person name="Lindquist E.A."/>
            <person name="Lipzen A."/>
            <person name="Lundell T."/>
            <person name="Morin E."/>
            <person name="Murat C."/>
            <person name="Riley R."/>
            <person name="Ohm R."/>
            <person name="Sun H."/>
            <person name="Tunlid A."/>
            <person name="Henrissat B."/>
            <person name="Grigoriev I.V."/>
            <person name="Hibbett D.S."/>
            <person name="Martin F."/>
        </authorList>
    </citation>
    <scope>NUCLEOTIDE SEQUENCE [LARGE SCALE GENOMIC DNA]</scope>
    <source>
        <strain evidence="2">Zn</strain>
    </source>
</reference>
<dbReference type="AlphaFoldDB" id="A0A0C3C4Z4"/>
<dbReference type="EMBL" id="KN832892">
    <property type="protein sequence ID" value="KIM93983.1"/>
    <property type="molecule type" value="Genomic_DNA"/>
</dbReference>
<dbReference type="HOGENOM" id="CLU_2210756_0_0_1"/>
<accession>A0A0C3C4Z4</accession>
<sequence length="107" mass="12231">MAPHSEDETLLAETKLANWYRLISDAVELAYHPLAYKMNIRGLLVSCGFVDIHEEAGRWYNVAFSQGQEAMSLAPLTRMYKWEPARMAKLCSEVKREIRSKNLVISA</sequence>
<dbReference type="Proteomes" id="UP000054321">
    <property type="component" value="Unassembled WGS sequence"/>
</dbReference>
<gene>
    <name evidence="1" type="ORF">OIDMADRAFT_61246</name>
</gene>